<gene>
    <name evidence="1" type="ORF">M9H77_15648</name>
</gene>
<protein>
    <submittedName>
        <fullName evidence="1">Uncharacterized protein</fullName>
    </submittedName>
</protein>
<evidence type="ECO:0000313" key="1">
    <source>
        <dbReference type="EMBL" id="KAI5665795.1"/>
    </source>
</evidence>
<keyword evidence="2" id="KW-1185">Reference proteome</keyword>
<organism evidence="1 2">
    <name type="scientific">Catharanthus roseus</name>
    <name type="common">Madagascar periwinkle</name>
    <name type="synonym">Vinca rosea</name>
    <dbReference type="NCBI Taxonomy" id="4058"/>
    <lineage>
        <taxon>Eukaryota</taxon>
        <taxon>Viridiplantae</taxon>
        <taxon>Streptophyta</taxon>
        <taxon>Embryophyta</taxon>
        <taxon>Tracheophyta</taxon>
        <taxon>Spermatophyta</taxon>
        <taxon>Magnoliopsida</taxon>
        <taxon>eudicotyledons</taxon>
        <taxon>Gunneridae</taxon>
        <taxon>Pentapetalae</taxon>
        <taxon>asterids</taxon>
        <taxon>lamiids</taxon>
        <taxon>Gentianales</taxon>
        <taxon>Apocynaceae</taxon>
        <taxon>Rauvolfioideae</taxon>
        <taxon>Vinceae</taxon>
        <taxon>Catharanthinae</taxon>
        <taxon>Catharanthus</taxon>
    </lineage>
</organism>
<dbReference type="EMBL" id="CM044704">
    <property type="protein sequence ID" value="KAI5665795.1"/>
    <property type="molecule type" value="Genomic_DNA"/>
</dbReference>
<comment type="caution">
    <text evidence="1">The sequence shown here is derived from an EMBL/GenBank/DDBJ whole genome shotgun (WGS) entry which is preliminary data.</text>
</comment>
<accession>A0ACC0AZQ2</accession>
<dbReference type="Proteomes" id="UP001060085">
    <property type="component" value="Linkage Group LG04"/>
</dbReference>
<proteinExistence type="predicted"/>
<name>A0ACC0AZQ2_CATRO</name>
<evidence type="ECO:0000313" key="2">
    <source>
        <dbReference type="Proteomes" id="UP001060085"/>
    </source>
</evidence>
<sequence length="144" mass="16185">MSSSSQRIISMIKRETTLLHDLKAMCARLEMEISDHDNTAKLLGQRLEELRGKIDEGRGSPEDHNSYDTCLQKLNELSCCRDKDQRNYNLCHSQIFALEASLSVLGRGNFNYQQLIHNQETSLAALSDGGGDNLLNDGFGEMHI</sequence>
<reference evidence="2" key="1">
    <citation type="journal article" date="2023" name="Nat. Plants">
        <title>Single-cell RNA sequencing provides a high-resolution roadmap for understanding the multicellular compartmentation of specialized metabolism.</title>
        <authorList>
            <person name="Sun S."/>
            <person name="Shen X."/>
            <person name="Li Y."/>
            <person name="Li Y."/>
            <person name="Wang S."/>
            <person name="Li R."/>
            <person name="Zhang H."/>
            <person name="Shen G."/>
            <person name="Guo B."/>
            <person name="Wei J."/>
            <person name="Xu J."/>
            <person name="St-Pierre B."/>
            <person name="Chen S."/>
            <person name="Sun C."/>
        </authorList>
    </citation>
    <scope>NUCLEOTIDE SEQUENCE [LARGE SCALE GENOMIC DNA]</scope>
</reference>